<feature type="transmembrane region" description="Helical" evidence="8">
    <location>
        <begin position="779"/>
        <end position="797"/>
    </location>
</feature>
<dbReference type="CDD" id="cd06853">
    <property type="entry name" value="GT_WecA_like"/>
    <property type="match status" value="1"/>
</dbReference>
<proteinExistence type="predicted"/>
<dbReference type="Proteomes" id="UP000192602">
    <property type="component" value="Unassembled WGS sequence"/>
</dbReference>
<keyword evidence="4 8" id="KW-0812">Transmembrane</keyword>
<dbReference type="EMBL" id="FWWZ01000001">
    <property type="protein sequence ID" value="SMC09505.1"/>
    <property type="molecule type" value="Genomic_DNA"/>
</dbReference>
<comment type="cofactor">
    <cofactor evidence="7">
        <name>Mg(2+)</name>
        <dbReference type="ChEBI" id="CHEBI:18420"/>
    </cofactor>
</comment>
<keyword evidence="6 8" id="KW-0472">Membrane</keyword>
<keyword evidence="3 10" id="KW-0808">Transferase</keyword>
<keyword evidence="2" id="KW-1003">Cell membrane</keyword>
<gene>
    <name evidence="10" type="ORF">SAMN05660197_1318</name>
</gene>
<feature type="transmembrane region" description="Helical" evidence="8">
    <location>
        <begin position="236"/>
        <end position="255"/>
    </location>
</feature>
<feature type="transmembrane region" description="Helical" evidence="8">
    <location>
        <begin position="465"/>
        <end position="484"/>
    </location>
</feature>
<feature type="transmembrane region" description="Helical" evidence="8">
    <location>
        <begin position="527"/>
        <end position="549"/>
    </location>
</feature>
<comment type="subcellular location">
    <subcellularLocation>
        <location evidence="1">Cell membrane</location>
        <topology evidence="1">Multi-pass membrane protein</topology>
    </subcellularLocation>
</comment>
<evidence type="ECO:0000256" key="1">
    <source>
        <dbReference type="ARBA" id="ARBA00004651"/>
    </source>
</evidence>
<evidence type="ECO:0000256" key="2">
    <source>
        <dbReference type="ARBA" id="ARBA00022475"/>
    </source>
</evidence>
<dbReference type="RefSeq" id="WP_084275731.1">
    <property type="nucleotide sequence ID" value="NZ_AP026671.1"/>
</dbReference>
<feature type="transmembrane region" description="Helical" evidence="8">
    <location>
        <begin position="71"/>
        <end position="88"/>
    </location>
</feature>
<dbReference type="GO" id="GO:0009103">
    <property type="term" value="P:lipopolysaccharide biosynthetic process"/>
    <property type="evidence" value="ECO:0007669"/>
    <property type="project" value="TreeGrafter"/>
</dbReference>
<keyword evidence="7" id="KW-0460">Magnesium</keyword>
<feature type="transmembrane region" description="Helical" evidence="8">
    <location>
        <begin position="803"/>
        <end position="822"/>
    </location>
</feature>
<evidence type="ECO:0000256" key="5">
    <source>
        <dbReference type="ARBA" id="ARBA00022989"/>
    </source>
</evidence>
<feature type="transmembrane region" description="Helical" evidence="8">
    <location>
        <begin position="285"/>
        <end position="303"/>
    </location>
</feature>
<reference evidence="11" key="1">
    <citation type="submission" date="2017-04" db="EMBL/GenBank/DDBJ databases">
        <authorList>
            <person name="Varghese N."/>
            <person name="Submissions S."/>
        </authorList>
    </citation>
    <scope>NUCLEOTIDE SEQUENCE [LARGE SCALE GENOMIC DNA]</scope>
    <source>
        <strain evidence="11">DSM 16512</strain>
    </source>
</reference>
<feature type="binding site" evidence="7">
    <location>
        <position position="776"/>
    </location>
    <ligand>
        <name>Mg(2+)</name>
        <dbReference type="ChEBI" id="CHEBI:18420"/>
    </ligand>
</feature>
<evidence type="ECO:0000256" key="4">
    <source>
        <dbReference type="ARBA" id="ARBA00022692"/>
    </source>
</evidence>
<accession>A0A1W1WTJ4</accession>
<evidence type="ECO:0000259" key="9">
    <source>
        <dbReference type="Pfam" id="PF04932"/>
    </source>
</evidence>
<keyword evidence="11" id="KW-1185">Reference proteome</keyword>
<evidence type="ECO:0000313" key="11">
    <source>
        <dbReference type="Proteomes" id="UP000192602"/>
    </source>
</evidence>
<dbReference type="Pfam" id="PF00953">
    <property type="entry name" value="Glycos_transf_4"/>
    <property type="match status" value="1"/>
</dbReference>
<sequence>MQKFIKLFFYFVLFTQGWIILSGLFNLPFWWVIIASYIGFLAYLYPLQVLYFLLIVMPIFGSRPPDTQAHFLYFLAATIIIGLYSNLYKNERLCKRFWTKIIEPNAITLFVALFAVVSLLSLIGLPILGAIKHSITEDPLYIIKQLLPVGETTLFYSISSQIFLFQAMLIGLYIYGITKPSNQLQIFKNILLSLVAGWFLVIVFGYLDFFGIFELSHFRPDDTATRFVSFFPNSTWTAQYLSLMMPLLAVILLYVRKTWYAIVTLVLLLIIGEVGLILAMERGAWITYPPILFIIWVMVYYIFAKTKDPFIELKTFLRKYWLKVFITIPLTVSLSVLIVYGIKHINQQNFAKSIIQATSKAKRITQANDRLKHWPPAFKLYSENPLFGGGGDSFGWQYKVYYYQKDAKWHDDKTNTLSLGQFGTAHNIYLETLVGKGIFGLIFLIALFFSLFYKLIKKELTQPQLEVSIIGLIIFASLLAAFIYGNVQVITYTQPVAIIFWLMVFMAAGLTHSYSFTPAIRIRFAQILRYTILLMLLLLPFHIANISFIKDFVIAKFTQVFPALQQHSSLIISTAIWLSALGVLISFLMHRHVIRQSLSQGFLVDELTDKPQLFHEAPTPRAGGIGIYLTNLLAIFNPIGWKFLLASFPAFFAGLMDDFSSIPPKVRLVFQVISASLAVFLLNAVIDSIGFGIQIPYWLGAVLSIIAITGVINAINIIDGFNGLAGGFSLLAFLSLGYVAFKVDDMALLELIIINIAALIGFLALNFPRGKIFLGDGGAFFLGFALATIALLIYHMHPKEVSQWYPLGLLIYPVFEVLFSIYRKKYLRETSPFLPDRLHFHMLVNKRITRNNPHTSLYILKRVAIFTLFATMFYWYDLAQILIILIFCLLYIRLYKKIVLFYYN</sequence>
<dbReference type="GO" id="GO:0005886">
    <property type="term" value="C:plasma membrane"/>
    <property type="evidence" value="ECO:0007669"/>
    <property type="project" value="UniProtKB-SubCell"/>
</dbReference>
<feature type="transmembrane region" description="Helical" evidence="8">
    <location>
        <begin position="190"/>
        <end position="213"/>
    </location>
</feature>
<dbReference type="GO" id="GO:0044038">
    <property type="term" value="P:cell wall macromolecule biosynthetic process"/>
    <property type="evidence" value="ECO:0007669"/>
    <property type="project" value="TreeGrafter"/>
</dbReference>
<dbReference type="GO" id="GO:0046872">
    <property type="term" value="F:metal ion binding"/>
    <property type="evidence" value="ECO:0007669"/>
    <property type="project" value="UniProtKB-KW"/>
</dbReference>
<feature type="transmembrane region" description="Helical" evidence="8">
    <location>
        <begin position="7"/>
        <end position="33"/>
    </location>
</feature>
<feature type="transmembrane region" description="Helical" evidence="8">
    <location>
        <begin position="109"/>
        <end position="131"/>
    </location>
</feature>
<feature type="transmembrane region" description="Helical" evidence="8">
    <location>
        <begin position="695"/>
        <end position="714"/>
    </location>
</feature>
<evidence type="ECO:0000256" key="8">
    <source>
        <dbReference type="SAM" id="Phobius"/>
    </source>
</evidence>
<feature type="transmembrane region" description="Helical" evidence="8">
    <location>
        <begin position="881"/>
        <end position="903"/>
    </location>
</feature>
<dbReference type="PANTHER" id="PTHR22926:SF3">
    <property type="entry name" value="UNDECAPRENYL-PHOSPHATE ALPHA-N-ACETYLGLUCOSAMINYL 1-PHOSPHATE TRANSFERASE"/>
    <property type="match status" value="1"/>
</dbReference>
<dbReference type="GO" id="GO:0071555">
    <property type="term" value="P:cell wall organization"/>
    <property type="evidence" value="ECO:0007669"/>
    <property type="project" value="TreeGrafter"/>
</dbReference>
<dbReference type="OrthoDB" id="9783652at2"/>
<feature type="transmembrane region" description="Helical" evidence="8">
    <location>
        <begin position="260"/>
        <end position="279"/>
    </location>
</feature>
<dbReference type="PANTHER" id="PTHR22926">
    <property type="entry name" value="PHOSPHO-N-ACETYLMURAMOYL-PENTAPEPTIDE-TRANSFERASE"/>
    <property type="match status" value="1"/>
</dbReference>
<feature type="transmembrane region" description="Helical" evidence="8">
    <location>
        <begin position="40"/>
        <end position="59"/>
    </location>
</feature>
<feature type="binding site" evidence="7">
    <location>
        <position position="716"/>
    </location>
    <ligand>
        <name>Mg(2+)</name>
        <dbReference type="ChEBI" id="CHEBI:18420"/>
    </ligand>
</feature>
<dbReference type="InterPro" id="IPR007016">
    <property type="entry name" value="O-antigen_ligase-rel_domated"/>
</dbReference>
<dbReference type="STRING" id="1069081.SAMN05660197_1318"/>
<evidence type="ECO:0000313" key="10">
    <source>
        <dbReference type="EMBL" id="SMC09505.1"/>
    </source>
</evidence>
<feature type="transmembrane region" description="Helical" evidence="8">
    <location>
        <begin position="496"/>
        <end position="515"/>
    </location>
</feature>
<feature type="transmembrane region" description="Helical" evidence="8">
    <location>
        <begin position="668"/>
        <end position="689"/>
    </location>
</feature>
<feature type="transmembrane region" description="Helical" evidence="8">
    <location>
        <begin position="433"/>
        <end position="453"/>
    </location>
</feature>
<feature type="transmembrane region" description="Helical" evidence="8">
    <location>
        <begin position="747"/>
        <end position="767"/>
    </location>
</feature>
<evidence type="ECO:0000256" key="6">
    <source>
        <dbReference type="ARBA" id="ARBA00023136"/>
    </source>
</evidence>
<dbReference type="GO" id="GO:0016780">
    <property type="term" value="F:phosphotransferase activity, for other substituted phosphate groups"/>
    <property type="evidence" value="ECO:0007669"/>
    <property type="project" value="InterPro"/>
</dbReference>
<dbReference type="Pfam" id="PF04932">
    <property type="entry name" value="Wzy_C"/>
    <property type="match status" value="1"/>
</dbReference>
<dbReference type="AlphaFoldDB" id="A0A1W1WTJ4"/>
<feature type="transmembrane region" description="Helical" evidence="8">
    <location>
        <begin position="721"/>
        <end position="741"/>
    </location>
</feature>
<protein>
    <submittedName>
        <fullName evidence="10">UDP-N-acetylmuramyl pentapeptide phosphotransferase/UDP-N-acetylglucosamine-1-phosphate transferase</fullName>
    </submittedName>
</protein>
<evidence type="ECO:0000256" key="7">
    <source>
        <dbReference type="PIRSR" id="PIRSR600715-1"/>
    </source>
</evidence>
<organism evidence="10 11">
    <name type="scientific">Nitratiruptor tergarcus DSM 16512</name>
    <dbReference type="NCBI Taxonomy" id="1069081"/>
    <lineage>
        <taxon>Bacteria</taxon>
        <taxon>Pseudomonadati</taxon>
        <taxon>Campylobacterota</taxon>
        <taxon>Epsilonproteobacteria</taxon>
        <taxon>Nautiliales</taxon>
        <taxon>Nitratiruptoraceae</taxon>
        <taxon>Nitratiruptor</taxon>
    </lineage>
</organism>
<feature type="domain" description="O-antigen ligase-related" evidence="9">
    <location>
        <begin position="268"/>
        <end position="445"/>
    </location>
</feature>
<feature type="transmembrane region" description="Helical" evidence="8">
    <location>
        <begin position="569"/>
        <end position="589"/>
    </location>
</feature>
<dbReference type="InterPro" id="IPR000715">
    <property type="entry name" value="Glycosyl_transferase_4"/>
</dbReference>
<evidence type="ECO:0000256" key="3">
    <source>
        <dbReference type="ARBA" id="ARBA00022679"/>
    </source>
</evidence>
<keyword evidence="7" id="KW-0479">Metal-binding</keyword>
<feature type="transmembrane region" description="Helical" evidence="8">
    <location>
        <begin position="154"/>
        <end position="178"/>
    </location>
</feature>
<keyword evidence="5 8" id="KW-1133">Transmembrane helix</keyword>
<feature type="transmembrane region" description="Helical" evidence="8">
    <location>
        <begin position="324"/>
        <end position="342"/>
    </location>
</feature>
<name>A0A1W1WTJ4_9BACT</name>